<accession>A0A2I2KKV8</accession>
<dbReference type="SUPFAM" id="SSF52255">
    <property type="entry name" value="N5-CAIR mutase (phosphoribosylaminoimidazole carboxylase, PurE)"/>
    <property type="match status" value="1"/>
</dbReference>
<dbReference type="Pfam" id="PF00731">
    <property type="entry name" value="AIRC"/>
    <property type="match status" value="1"/>
</dbReference>
<dbReference type="InterPro" id="IPR024694">
    <property type="entry name" value="PurE_prokaryotes"/>
</dbReference>
<comment type="catalytic activity">
    <reaction evidence="3 4">
        <text>5-carboxyamino-1-(5-phospho-D-ribosyl)imidazole + H(+) = 5-amino-1-(5-phospho-D-ribosyl)imidazole-4-carboxylate</text>
        <dbReference type="Rhea" id="RHEA:13193"/>
        <dbReference type="ChEBI" id="CHEBI:15378"/>
        <dbReference type="ChEBI" id="CHEBI:58730"/>
        <dbReference type="ChEBI" id="CHEBI:77657"/>
        <dbReference type="EC" id="5.4.99.18"/>
    </reaction>
</comment>
<evidence type="ECO:0000259" key="6">
    <source>
        <dbReference type="SMART" id="SM01001"/>
    </source>
</evidence>
<dbReference type="UniPathway" id="UPA00074">
    <property type="reaction ID" value="UER00943"/>
</dbReference>
<comment type="similarity">
    <text evidence="3">Belongs to the AIR carboxylase family. Class I subfamily.</text>
</comment>
<dbReference type="Proteomes" id="UP000234331">
    <property type="component" value="Unassembled WGS sequence"/>
</dbReference>
<evidence type="ECO:0000256" key="2">
    <source>
        <dbReference type="ARBA" id="ARBA00023235"/>
    </source>
</evidence>
<feature type="binding site" evidence="3 5">
    <location>
        <position position="22"/>
    </location>
    <ligand>
        <name>substrate</name>
    </ligand>
</feature>
<comment type="pathway">
    <text evidence="3 4">Purine metabolism; IMP biosynthesis via de novo pathway; 5-amino-1-(5-phospho-D-ribosyl)imidazole-4-carboxylate from 5-amino-1-(5-phospho-D-ribosyl)imidazole (N5-CAIR route): step 2/2.</text>
</comment>
<evidence type="ECO:0000256" key="3">
    <source>
        <dbReference type="HAMAP-Rule" id="MF_01929"/>
    </source>
</evidence>
<dbReference type="GO" id="GO:0006189">
    <property type="term" value="P:'de novo' IMP biosynthetic process"/>
    <property type="evidence" value="ECO:0007669"/>
    <property type="project" value="UniProtKB-UniRule"/>
</dbReference>
<evidence type="ECO:0000256" key="4">
    <source>
        <dbReference type="PIRNR" id="PIRNR001338"/>
    </source>
</evidence>
<proteinExistence type="inferred from homology"/>
<gene>
    <name evidence="3 7" type="primary">purE</name>
    <name evidence="7" type="ORF">FRACA_1330013</name>
</gene>
<evidence type="ECO:0000313" key="7">
    <source>
        <dbReference type="EMBL" id="SNQ46295.1"/>
    </source>
</evidence>
<dbReference type="InterPro" id="IPR000031">
    <property type="entry name" value="PurE_dom"/>
</dbReference>
<feature type="domain" description="PurE" evidence="6">
    <location>
        <begin position="11"/>
        <end position="160"/>
    </location>
</feature>
<dbReference type="GO" id="GO:0034023">
    <property type="term" value="F:5-(carboxyamino)imidazole ribonucleotide mutase activity"/>
    <property type="evidence" value="ECO:0007669"/>
    <property type="project" value="UniProtKB-UniRule"/>
</dbReference>
<dbReference type="RefSeq" id="WP_101830350.1">
    <property type="nucleotide sequence ID" value="NZ_FZMO01000039.1"/>
</dbReference>
<keyword evidence="8" id="KW-1185">Reference proteome</keyword>
<dbReference type="SMART" id="SM01001">
    <property type="entry name" value="AIRC"/>
    <property type="match status" value="1"/>
</dbReference>
<dbReference type="PANTHER" id="PTHR23046">
    <property type="entry name" value="PHOSPHORIBOSYLAMINOIMIDAZOLE CARBOXYLASE CATALYTIC SUBUNIT"/>
    <property type="match status" value="1"/>
</dbReference>
<organism evidence="7 8">
    <name type="scientific">Frankia canadensis</name>
    <dbReference type="NCBI Taxonomy" id="1836972"/>
    <lineage>
        <taxon>Bacteria</taxon>
        <taxon>Bacillati</taxon>
        <taxon>Actinomycetota</taxon>
        <taxon>Actinomycetes</taxon>
        <taxon>Frankiales</taxon>
        <taxon>Frankiaceae</taxon>
        <taxon>Frankia</taxon>
    </lineage>
</organism>
<dbReference type="EMBL" id="FZMO01000039">
    <property type="protein sequence ID" value="SNQ46295.1"/>
    <property type="molecule type" value="Genomic_DNA"/>
</dbReference>
<comment type="function">
    <text evidence="3 4">Catalyzes the conversion of N5-carboxyaminoimidazole ribonucleotide (N5-CAIR) to 4-carboxy-5-aminoimidazole ribonucleotide (CAIR).</text>
</comment>
<keyword evidence="2 3" id="KW-0413">Isomerase</keyword>
<evidence type="ECO:0000256" key="1">
    <source>
        <dbReference type="ARBA" id="ARBA00022755"/>
    </source>
</evidence>
<dbReference type="InterPro" id="IPR033747">
    <property type="entry name" value="PurE_ClassI"/>
</dbReference>
<keyword evidence="1 3" id="KW-0658">Purine biosynthesis</keyword>
<reference evidence="7 8" key="1">
    <citation type="submission" date="2017-06" db="EMBL/GenBank/DDBJ databases">
        <authorList>
            <person name="Kim H.J."/>
            <person name="Triplett B.A."/>
        </authorList>
    </citation>
    <scope>NUCLEOTIDE SEQUENCE [LARGE SCALE GENOMIC DNA]</scope>
    <source>
        <strain evidence="7">FRACA_ARgP5</strain>
    </source>
</reference>
<dbReference type="HAMAP" id="MF_01929">
    <property type="entry name" value="PurE_classI"/>
    <property type="match status" value="1"/>
</dbReference>
<dbReference type="Gene3D" id="3.40.50.1970">
    <property type="match status" value="1"/>
</dbReference>
<dbReference type="NCBIfam" id="TIGR01162">
    <property type="entry name" value="purE"/>
    <property type="match status" value="1"/>
</dbReference>
<evidence type="ECO:0000313" key="8">
    <source>
        <dbReference type="Proteomes" id="UP000234331"/>
    </source>
</evidence>
<dbReference type="EC" id="5.4.99.18" evidence="3 4"/>
<protein>
    <recommendedName>
        <fullName evidence="3 4">N5-carboxyaminoimidazole ribonucleotide mutase</fullName>
        <shortName evidence="3 4">N5-CAIR mutase</shortName>
        <ecNumber evidence="3 4">5.4.99.18</ecNumber>
    </recommendedName>
    <alternativeName>
        <fullName evidence="3">5-(carboxyamino)imidazole ribonucleotide mutase</fullName>
    </alternativeName>
</protein>
<feature type="binding site" evidence="3 5">
    <location>
        <position position="19"/>
    </location>
    <ligand>
        <name>substrate</name>
    </ligand>
</feature>
<sequence length="178" mass="17752">MSQSSIGTDRARVAIVFGSPSDAQTMSKAGATLERFGVPYEQVSLSAHRAPRTLADYVGQLRARGISVVIAGAGLAAALPGAVAALTALPVIGVPISGGALDGMDSMLAIAQMPPGVPVATVGLNNSTNAAILATQILALSDPDLSLRLAEFKDDFERNAAEGLAALAAETAGAGAGQ</sequence>
<dbReference type="PIRSF" id="PIRSF001338">
    <property type="entry name" value="AIR_carboxylase"/>
    <property type="match status" value="1"/>
</dbReference>
<evidence type="ECO:0000256" key="5">
    <source>
        <dbReference type="PIRSR" id="PIRSR001338-1"/>
    </source>
</evidence>
<feature type="binding site" evidence="3 5">
    <location>
        <position position="49"/>
    </location>
    <ligand>
        <name>substrate</name>
    </ligand>
</feature>
<dbReference type="OrthoDB" id="9791908at2"/>
<dbReference type="PANTHER" id="PTHR23046:SF2">
    <property type="entry name" value="PHOSPHORIBOSYLAMINOIMIDAZOLE CARBOXYLASE"/>
    <property type="match status" value="1"/>
</dbReference>
<name>A0A2I2KKV8_9ACTN</name>
<dbReference type="AlphaFoldDB" id="A0A2I2KKV8"/>